<organism evidence="6 7">
    <name type="scientific">Nitrosopumilus adriaticus</name>
    <dbReference type="NCBI Taxonomy" id="1580092"/>
    <lineage>
        <taxon>Archaea</taxon>
        <taxon>Nitrososphaerota</taxon>
        <taxon>Nitrososphaeria</taxon>
        <taxon>Nitrosopumilales</taxon>
        <taxon>Nitrosopumilaceae</taxon>
        <taxon>Nitrosopumilus</taxon>
    </lineage>
</organism>
<keyword evidence="3" id="KW-0408">Iron</keyword>
<accession>A0A0D5C522</accession>
<dbReference type="GO" id="GO:0005737">
    <property type="term" value="C:cytoplasm"/>
    <property type="evidence" value="ECO:0007669"/>
    <property type="project" value="UniProtKB-ARBA"/>
</dbReference>
<gene>
    <name evidence="6" type="ORF">NADRNF5_1819</name>
</gene>
<evidence type="ECO:0000313" key="7">
    <source>
        <dbReference type="Proteomes" id="UP000032408"/>
    </source>
</evidence>
<evidence type="ECO:0000256" key="2">
    <source>
        <dbReference type="ARBA" id="ARBA00022723"/>
    </source>
</evidence>
<proteinExistence type="predicted"/>
<keyword evidence="2" id="KW-0479">Metal-binding</keyword>
<evidence type="ECO:0000313" key="6">
    <source>
        <dbReference type="EMBL" id="AJW71497.1"/>
    </source>
</evidence>
<dbReference type="STRING" id="1580092.NADRNF5_1819"/>
<reference evidence="6 7" key="2">
    <citation type="journal article" date="2016" name="ISME J.">
        <title>Physiological and genomic characterization of two novel marine thaumarchaeal strains indicates niche differentiation.</title>
        <authorList>
            <person name="Bayer B."/>
            <person name="Vojvoda J."/>
            <person name="Offre P."/>
            <person name="Alves R.J."/>
            <person name="Elisabeth N.H."/>
            <person name="Garcia J.A."/>
            <person name="Volland J.M."/>
            <person name="Srivastava A."/>
            <person name="Schleper C."/>
            <person name="Herndl G.J."/>
        </authorList>
    </citation>
    <scope>NUCLEOTIDE SEQUENCE [LARGE SCALE GENOMIC DNA]</scope>
    <source>
        <strain evidence="6 7">NF5</strain>
    </source>
</reference>
<dbReference type="HOGENOM" id="CLU_173940_2_2_2"/>
<dbReference type="GO" id="GO:0046872">
    <property type="term" value="F:metal ion binding"/>
    <property type="evidence" value="ECO:0007669"/>
    <property type="project" value="UniProtKB-KW"/>
</dbReference>
<dbReference type="InterPro" id="IPR042216">
    <property type="entry name" value="MitoNEET_CISD"/>
</dbReference>
<sequence length="58" mass="6211">MVKVTIKAIENGPLIVETDGKRLCALCRCTASENKPNCDGSHAKSGFKAETSEIKVCD</sequence>
<reference evidence="7" key="1">
    <citation type="submission" date="2015-03" db="EMBL/GenBank/DDBJ databases">
        <title>Characterization of two novel Thaumarchaeota isolated from the Northern Adriatic Sea.</title>
        <authorList>
            <person name="Bayer B."/>
            <person name="Vojvoda J."/>
            <person name="Offre P."/>
            <person name="Srivastava A."/>
            <person name="Elisabeth N."/>
            <person name="Garcia J.A.L."/>
            <person name="Schleper C."/>
            <person name="Herndl G.J."/>
        </authorList>
    </citation>
    <scope>NUCLEOTIDE SEQUENCE [LARGE SCALE GENOMIC DNA]</scope>
    <source>
        <strain evidence="7">NF5</strain>
    </source>
</reference>
<dbReference type="Pfam" id="PF09360">
    <property type="entry name" value="zf-CDGSH"/>
    <property type="match status" value="1"/>
</dbReference>
<dbReference type="Proteomes" id="UP000032408">
    <property type="component" value="Chromosome"/>
</dbReference>
<dbReference type="SMART" id="SM00704">
    <property type="entry name" value="ZnF_CDGSH"/>
    <property type="match status" value="1"/>
</dbReference>
<name>A0A0D5C522_9ARCH</name>
<dbReference type="RefSeq" id="WP_048117497.1">
    <property type="nucleotide sequence ID" value="NZ_CP011070.1"/>
</dbReference>
<evidence type="ECO:0000256" key="4">
    <source>
        <dbReference type="ARBA" id="ARBA00023014"/>
    </source>
</evidence>
<dbReference type="InterPro" id="IPR018967">
    <property type="entry name" value="FeS-contain_CDGSH-typ"/>
</dbReference>
<dbReference type="GO" id="GO:0051537">
    <property type="term" value="F:2 iron, 2 sulfur cluster binding"/>
    <property type="evidence" value="ECO:0007669"/>
    <property type="project" value="UniProtKB-KW"/>
</dbReference>
<keyword evidence="7" id="KW-1185">Reference proteome</keyword>
<dbReference type="Gene3D" id="3.40.5.90">
    <property type="entry name" value="CDGSH iron-sulfur domain, mitoNEET-type"/>
    <property type="match status" value="1"/>
</dbReference>
<dbReference type="AlphaFoldDB" id="A0A0D5C522"/>
<feature type="domain" description="Iron-binding zinc finger CDGSH type" evidence="5">
    <location>
        <begin position="11"/>
        <end position="48"/>
    </location>
</feature>
<evidence type="ECO:0000256" key="3">
    <source>
        <dbReference type="ARBA" id="ARBA00023004"/>
    </source>
</evidence>
<evidence type="ECO:0000256" key="1">
    <source>
        <dbReference type="ARBA" id="ARBA00022714"/>
    </source>
</evidence>
<dbReference type="OrthoDB" id="5781at2157"/>
<evidence type="ECO:0000259" key="5">
    <source>
        <dbReference type="SMART" id="SM00704"/>
    </source>
</evidence>
<dbReference type="KEGG" id="nin:NADRNF5_1819"/>
<protein>
    <submittedName>
        <fullName evidence="6">Zinc finger, CDGSH-type domain protein</fullName>
    </submittedName>
</protein>
<keyword evidence="4" id="KW-0411">Iron-sulfur</keyword>
<keyword evidence="1" id="KW-0001">2Fe-2S</keyword>
<dbReference type="GeneID" id="31894361"/>
<dbReference type="EMBL" id="CP011070">
    <property type="protein sequence ID" value="AJW71497.1"/>
    <property type="molecule type" value="Genomic_DNA"/>
</dbReference>